<evidence type="ECO:0000256" key="1">
    <source>
        <dbReference type="SAM" id="Phobius"/>
    </source>
</evidence>
<keyword evidence="1" id="KW-0812">Transmembrane</keyword>
<dbReference type="Pfam" id="PF04773">
    <property type="entry name" value="FecR"/>
    <property type="match status" value="1"/>
</dbReference>
<feature type="transmembrane region" description="Helical" evidence="1">
    <location>
        <begin position="111"/>
        <end position="132"/>
    </location>
</feature>
<dbReference type="InterPro" id="IPR012373">
    <property type="entry name" value="Ferrdict_sens_TM"/>
</dbReference>
<evidence type="ECO:0000313" key="3">
    <source>
        <dbReference type="EMBL" id="MDC2887676.1"/>
    </source>
</evidence>
<dbReference type="InterPro" id="IPR006860">
    <property type="entry name" value="FecR"/>
</dbReference>
<dbReference type="EMBL" id="JAQOMS010000002">
    <property type="protein sequence ID" value="MDC2887676.1"/>
    <property type="molecule type" value="Genomic_DNA"/>
</dbReference>
<dbReference type="RefSeq" id="WP_272179488.1">
    <property type="nucleotide sequence ID" value="NZ_JAQOMS010000002.1"/>
</dbReference>
<sequence length="434" mass="48755">MNNNMEHKKQFEALLALLLDNKLADHEFDALIALAEHNPELKNQLSEQLTIDNLVRQRFEATDLLDNFVNQTVTTAFENKTNKRFESDIISAITNNQFDKRPADDNIVRGYFPWLLTALSTAACALLSFHFLTAEPNHDKSNHAEATQLTTQLSEPTEHKAKPQYEYQDLGVAVIANAIGLHENAIFKIGDSVKPGQLHLSEGFLELEFYRGAQLKISGPAAINIINEERVELISGKVMTDVPKVAIGFTIDTPNSEIIDLGTEIGVEVTKDGLSQVHVFEGLVEVRNDLGYQQLIEKGQAINFSGETRSEWRDDIASKAKFAEFNTIDDLTGTAISQQHQKWLSVKAEVLADSNLVTYYDFEPSAKKPRILTNLSSHGDKHHGAIVGARWSQGPWQGKHALKFKRASDRVRVDIEEKLTSFTMATWVKMRQFR</sequence>
<accession>A0ABT5FAR1</accession>
<reference evidence="3 4" key="1">
    <citation type="submission" date="2023-01" db="EMBL/GenBank/DDBJ databases">
        <title>Psychrosphaera sp. nov., isolated from marine algae.</title>
        <authorList>
            <person name="Bayburt H."/>
            <person name="Choi B.J."/>
            <person name="Kim J.M."/>
            <person name="Choi D.G."/>
            <person name="Jeon C.O."/>
        </authorList>
    </citation>
    <scope>NUCLEOTIDE SEQUENCE [LARGE SCALE GENOMIC DNA]</scope>
    <source>
        <strain evidence="3 4">G1-22</strain>
    </source>
</reference>
<organism evidence="3 4">
    <name type="scientific">Psychrosphaera algicola</name>
    <dbReference type="NCBI Taxonomy" id="3023714"/>
    <lineage>
        <taxon>Bacteria</taxon>
        <taxon>Pseudomonadati</taxon>
        <taxon>Pseudomonadota</taxon>
        <taxon>Gammaproteobacteria</taxon>
        <taxon>Alteromonadales</taxon>
        <taxon>Pseudoalteromonadaceae</taxon>
        <taxon>Psychrosphaera</taxon>
    </lineage>
</organism>
<dbReference type="PANTHER" id="PTHR30273">
    <property type="entry name" value="PERIPLASMIC SIGNAL SENSOR AND SIGMA FACTOR ACTIVATOR FECR-RELATED"/>
    <property type="match status" value="1"/>
</dbReference>
<evidence type="ECO:0000313" key="4">
    <source>
        <dbReference type="Proteomes" id="UP001528411"/>
    </source>
</evidence>
<dbReference type="Gene3D" id="2.60.120.1440">
    <property type="match status" value="1"/>
</dbReference>
<gene>
    <name evidence="3" type="ORF">PN838_00920</name>
</gene>
<keyword evidence="4" id="KW-1185">Reference proteome</keyword>
<evidence type="ECO:0000259" key="2">
    <source>
        <dbReference type="Pfam" id="PF04773"/>
    </source>
</evidence>
<keyword evidence="1" id="KW-1133">Transmembrane helix</keyword>
<name>A0ABT5FAR1_9GAMM</name>
<proteinExistence type="predicted"/>
<dbReference type="Proteomes" id="UP001528411">
    <property type="component" value="Unassembled WGS sequence"/>
</dbReference>
<comment type="caution">
    <text evidence="3">The sequence shown here is derived from an EMBL/GenBank/DDBJ whole genome shotgun (WGS) entry which is preliminary data.</text>
</comment>
<keyword evidence="1" id="KW-0472">Membrane</keyword>
<feature type="domain" description="FecR protein" evidence="2">
    <location>
        <begin position="228"/>
        <end position="285"/>
    </location>
</feature>
<dbReference type="PANTHER" id="PTHR30273:SF2">
    <property type="entry name" value="PROTEIN FECR"/>
    <property type="match status" value="1"/>
</dbReference>
<protein>
    <submittedName>
        <fullName evidence="3">FecR domain-containing protein</fullName>
    </submittedName>
</protein>